<dbReference type="EMBL" id="NFJD01000001">
    <property type="protein sequence ID" value="OUO57694.1"/>
    <property type="molecule type" value="Genomic_DNA"/>
</dbReference>
<reference evidence="17" key="1">
    <citation type="submission" date="2017-04" db="EMBL/GenBank/DDBJ databases">
        <title>Function of individual gut microbiota members based on whole genome sequencing of pure cultures obtained from chicken caecum.</title>
        <authorList>
            <person name="Medvecky M."/>
            <person name="Cejkova D."/>
            <person name="Polansky O."/>
            <person name="Karasova D."/>
            <person name="Kubasova T."/>
            <person name="Cizek A."/>
            <person name="Rychlik I."/>
        </authorList>
    </citation>
    <scope>NUCLEOTIDE SEQUENCE [LARGE SCALE GENOMIC DNA]</scope>
    <source>
        <strain evidence="17">An273</strain>
    </source>
</reference>
<dbReference type="SUPFAM" id="SSF51569">
    <property type="entry name" value="Aldolase"/>
    <property type="match status" value="1"/>
</dbReference>
<dbReference type="PIRSF" id="PIRSF001365">
    <property type="entry name" value="DHDPS"/>
    <property type="match status" value="1"/>
</dbReference>
<dbReference type="GO" id="GO:0009089">
    <property type="term" value="P:lysine biosynthetic process via diaminopimelate"/>
    <property type="evidence" value="ECO:0007669"/>
    <property type="project" value="UniProtKB-UniRule"/>
</dbReference>
<dbReference type="InterPro" id="IPR013785">
    <property type="entry name" value="Aldolase_TIM"/>
</dbReference>
<proteinExistence type="inferred from homology"/>
<dbReference type="Gene3D" id="3.20.20.70">
    <property type="entry name" value="Aldolase class I"/>
    <property type="match status" value="1"/>
</dbReference>
<comment type="subcellular location">
    <subcellularLocation>
        <location evidence="12">Cytoplasm</location>
    </subcellularLocation>
</comment>
<feature type="active site" description="Schiff-base intermediate with substrate" evidence="12 14">
    <location>
        <position position="161"/>
    </location>
</feature>
<dbReference type="PRINTS" id="PR00146">
    <property type="entry name" value="DHPICSNTHASE"/>
</dbReference>
<evidence type="ECO:0000256" key="15">
    <source>
        <dbReference type="PIRSR" id="PIRSR001365-2"/>
    </source>
</evidence>
<keyword evidence="7 12" id="KW-0220">Diaminopimelate biosynthesis</keyword>
<evidence type="ECO:0000256" key="11">
    <source>
        <dbReference type="ARBA" id="ARBA00047836"/>
    </source>
</evidence>
<keyword evidence="8 12" id="KW-0457">Lysine biosynthesis</keyword>
<feature type="binding site" evidence="12 15">
    <location>
        <position position="203"/>
    </location>
    <ligand>
        <name>pyruvate</name>
        <dbReference type="ChEBI" id="CHEBI:15361"/>
    </ligand>
</feature>
<feature type="binding site" evidence="12 15">
    <location>
        <position position="45"/>
    </location>
    <ligand>
        <name>pyruvate</name>
        <dbReference type="ChEBI" id="CHEBI:15361"/>
    </ligand>
</feature>
<evidence type="ECO:0000256" key="9">
    <source>
        <dbReference type="ARBA" id="ARBA00023239"/>
    </source>
</evidence>
<dbReference type="CDD" id="cd00950">
    <property type="entry name" value="DHDPS"/>
    <property type="match status" value="1"/>
</dbReference>
<organism evidence="16 17">
    <name type="scientific">Candidatus Avelusimicrobium gallicola</name>
    <dbReference type="NCBI Taxonomy" id="2562704"/>
    <lineage>
        <taxon>Bacteria</taxon>
        <taxon>Pseudomonadati</taxon>
        <taxon>Elusimicrobiota</taxon>
        <taxon>Elusimicrobia</taxon>
        <taxon>Elusimicrobiales</taxon>
        <taxon>Elusimicrobiaceae</taxon>
        <taxon>Candidatus Avelusimicrobium</taxon>
    </lineage>
</organism>
<dbReference type="GO" id="GO:0008840">
    <property type="term" value="F:4-hydroxy-tetrahydrodipicolinate synthase activity"/>
    <property type="evidence" value="ECO:0007669"/>
    <property type="project" value="UniProtKB-UniRule"/>
</dbReference>
<feature type="site" description="Part of a proton relay during catalysis" evidence="12">
    <location>
        <position position="44"/>
    </location>
</feature>
<comment type="function">
    <text evidence="1 12">Catalyzes the condensation of (S)-aspartate-beta-semialdehyde [(S)-ASA] and pyruvate to 4-hydroxy-tetrahydrodipicolinate (HTPA).</text>
</comment>
<dbReference type="InterPro" id="IPR005263">
    <property type="entry name" value="DapA"/>
</dbReference>
<dbReference type="Pfam" id="PF00701">
    <property type="entry name" value="DHDPS"/>
    <property type="match status" value="1"/>
</dbReference>
<dbReference type="PANTHER" id="PTHR12128:SF66">
    <property type="entry name" value="4-HYDROXY-2-OXOGLUTARATE ALDOLASE, MITOCHONDRIAL"/>
    <property type="match status" value="1"/>
</dbReference>
<sequence length="295" mass="32236">MFRGIYTALATPMKPNGSVDYDALERLLRAQLSAGVDGIVLLGTTAEAATLSAGEKTEILQFCVPLIKGRAKIIIGTGTNATSSTLENTRAALAFEPDGVLVVTPYYNKPNPNGLIEHYKQVAALGKPIVLYHIPGRTGLKLSNAVFDRLLAEVPQIAGIKESDYDMAHVMDMAVKYAHRLNYICGNDDLFPQFLAMNASGIISAGANVLAPAFVQIYKLFLQGQTKKSFDLFAQLYPLVKACYLETNPTCVKYMLEKIGFGTQTVRLPLGTISEENKQKIDRLLETADPTFFIH</sequence>
<evidence type="ECO:0000256" key="4">
    <source>
        <dbReference type="ARBA" id="ARBA00012086"/>
    </source>
</evidence>
<comment type="catalytic activity">
    <reaction evidence="11 12">
        <text>L-aspartate 4-semialdehyde + pyruvate = (2S,4S)-4-hydroxy-2,3,4,5-tetrahydrodipicolinate + H2O + H(+)</text>
        <dbReference type="Rhea" id="RHEA:34171"/>
        <dbReference type="ChEBI" id="CHEBI:15361"/>
        <dbReference type="ChEBI" id="CHEBI:15377"/>
        <dbReference type="ChEBI" id="CHEBI:15378"/>
        <dbReference type="ChEBI" id="CHEBI:67139"/>
        <dbReference type="ChEBI" id="CHEBI:537519"/>
        <dbReference type="EC" id="4.3.3.7"/>
    </reaction>
</comment>
<comment type="similarity">
    <text evidence="3 12 13">Belongs to the DapA family.</text>
</comment>
<name>A0A1Y4DEZ5_9BACT</name>
<gene>
    <name evidence="12" type="primary">dapA</name>
    <name evidence="16" type="ORF">B5F75_02660</name>
</gene>
<evidence type="ECO:0000313" key="16">
    <source>
        <dbReference type="EMBL" id="OUO57694.1"/>
    </source>
</evidence>
<dbReference type="PROSITE" id="PS00666">
    <property type="entry name" value="DHDPS_2"/>
    <property type="match status" value="1"/>
</dbReference>
<feature type="active site" description="Proton donor/acceptor" evidence="12 14">
    <location>
        <position position="132"/>
    </location>
</feature>
<feature type="site" description="Part of a proton relay during catalysis" evidence="12">
    <location>
        <position position="107"/>
    </location>
</feature>
<evidence type="ECO:0000256" key="14">
    <source>
        <dbReference type="PIRSR" id="PIRSR001365-1"/>
    </source>
</evidence>
<dbReference type="SMART" id="SM01130">
    <property type="entry name" value="DHDPS"/>
    <property type="match status" value="1"/>
</dbReference>
<keyword evidence="5 12" id="KW-0963">Cytoplasm</keyword>
<dbReference type="GO" id="GO:0019877">
    <property type="term" value="P:diaminopimelate biosynthetic process"/>
    <property type="evidence" value="ECO:0007669"/>
    <property type="project" value="UniProtKB-UniRule"/>
</dbReference>
<evidence type="ECO:0000256" key="12">
    <source>
        <dbReference type="HAMAP-Rule" id="MF_00418"/>
    </source>
</evidence>
<evidence type="ECO:0000256" key="5">
    <source>
        <dbReference type="ARBA" id="ARBA00022490"/>
    </source>
</evidence>
<evidence type="ECO:0000256" key="8">
    <source>
        <dbReference type="ARBA" id="ARBA00023154"/>
    </source>
</evidence>
<dbReference type="EC" id="4.3.3.7" evidence="4 12"/>
<evidence type="ECO:0000256" key="10">
    <source>
        <dbReference type="ARBA" id="ARBA00023270"/>
    </source>
</evidence>
<keyword evidence="6 12" id="KW-0028">Amino-acid biosynthesis</keyword>
<evidence type="ECO:0000256" key="1">
    <source>
        <dbReference type="ARBA" id="ARBA00003294"/>
    </source>
</evidence>
<dbReference type="UniPathway" id="UPA00034">
    <property type="reaction ID" value="UER00017"/>
</dbReference>
<keyword evidence="17" id="KW-1185">Reference proteome</keyword>
<dbReference type="AlphaFoldDB" id="A0A1Y4DEZ5"/>
<comment type="caution">
    <text evidence="16">The sequence shown here is derived from an EMBL/GenBank/DDBJ whole genome shotgun (WGS) entry which is preliminary data.</text>
</comment>
<evidence type="ECO:0000313" key="17">
    <source>
        <dbReference type="Proteomes" id="UP000196368"/>
    </source>
</evidence>
<accession>A0A1Y4DEZ5</accession>
<keyword evidence="10 12" id="KW-0704">Schiff base</keyword>
<dbReference type="InterPro" id="IPR020625">
    <property type="entry name" value="Schiff_base-form_aldolases_AS"/>
</dbReference>
<dbReference type="GO" id="GO:0005737">
    <property type="term" value="C:cytoplasm"/>
    <property type="evidence" value="ECO:0007669"/>
    <property type="project" value="UniProtKB-SubCell"/>
</dbReference>
<evidence type="ECO:0000256" key="13">
    <source>
        <dbReference type="PIRNR" id="PIRNR001365"/>
    </source>
</evidence>
<dbReference type="HAMAP" id="MF_00418">
    <property type="entry name" value="DapA"/>
    <property type="match status" value="1"/>
</dbReference>
<evidence type="ECO:0000256" key="6">
    <source>
        <dbReference type="ARBA" id="ARBA00022605"/>
    </source>
</evidence>
<dbReference type="PANTHER" id="PTHR12128">
    <property type="entry name" value="DIHYDRODIPICOLINATE SYNTHASE"/>
    <property type="match status" value="1"/>
</dbReference>
<dbReference type="RefSeq" id="WP_087287519.1">
    <property type="nucleotide sequence ID" value="NZ_NFJD01000001.1"/>
</dbReference>
<evidence type="ECO:0000256" key="3">
    <source>
        <dbReference type="ARBA" id="ARBA00007592"/>
    </source>
</evidence>
<evidence type="ECO:0000256" key="7">
    <source>
        <dbReference type="ARBA" id="ARBA00022915"/>
    </source>
</evidence>
<comment type="subunit">
    <text evidence="12">Homotetramer; dimer of dimers.</text>
</comment>
<comment type="caution">
    <text evidence="12">Was originally thought to be a dihydrodipicolinate synthase (DHDPS), catalyzing the condensation of (S)-aspartate-beta-semialdehyde [(S)-ASA] and pyruvate to dihydrodipicolinate (DHDP). However, it was shown in E.coli that the product of the enzymatic reaction is not dihydrodipicolinate but in fact (4S)-4-hydroxy-2,3,4,5-tetrahydro-(2S)-dipicolinic acid (HTPA), and that the consecutive dehydration reaction leading to DHDP is not spontaneous but catalyzed by DapB.</text>
</comment>
<evidence type="ECO:0000256" key="2">
    <source>
        <dbReference type="ARBA" id="ARBA00005120"/>
    </source>
</evidence>
<dbReference type="NCBIfam" id="TIGR00674">
    <property type="entry name" value="dapA"/>
    <property type="match status" value="1"/>
</dbReference>
<protein>
    <recommendedName>
        <fullName evidence="4 12">4-hydroxy-tetrahydrodipicolinate synthase</fullName>
        <shortName evidence="12">HTPA synthase</shortName>
        <ecNumber evidence="4 12">4.3.3.7</ecNumber>
    </recommendedName>
</protein>
<comment type="pathway">
    <text evidence="2 12">Amino-acid biosynthesis; L-lysine biosynthesis via DAP pathway; (S)-tetrahydrodipicolinate from L-aspartate: step 3/4.</text>
</comment>
<dbReference type="InterPro" id="IPR002220">
    <property type="entry name" value="DapA-like"/>
</dbReference>
<dbReference type="Proteomes" id="UP000196368">
    <property type="component" value="Unassembled WGS sequence"/>
</dbReference>
<keyword evidence="9 12" id="KW-0456">Lyase</keyword>
<dbReference type="OrthoDB" id="9782828at2"/>